<feature type="domain" description="HTH cro/C1-type" evidence="1">
    <location>
        <begin position="20"/>
        <end position="73"/>
    </location>
</feature>
<dbReference type="PATRIC" id="fig|1678637.3.peg.5062"/>
<dbReference type="SMART" id="SM00530">
    <property type="entry name" value="HTH_XRE"/>
    <property type="match status" value="1"/>
</dbReference>
<evidence type="ECO:0000259" key="1">
    <source>
        <dbReference type="PROSITE" id="PS50943"/>
    </source>
</evidence>
<dbReference type="InterPro" id="IPR043917">
    <property type="entry name" value="DUF5753"/>
</dbReference>
<dbReference type="InterPro" id="IPR001387">
    <property type="entry name" value="Cro/C1-type_HTH"/>
</dbReference>
<accession>A0A0K9X8M4</accession>
<dbReference type="EMBL" id="LFXA01000017">
    <property type="protein sequence ID" value="KNB49774.1"/>
    <property type="molecule type" value="Genomic_DNA"/>
</dbReference>
<organism evidence="2 3">
    <name type="scientific">Streptomyces caatingaensis</name>
    <dbReference type="NCBI Taxonomy" id="1678637"/>
    <lineage>
        <taxon>Bacteria</taxon>
        <taxon>Bacillati</taxon>
        <taxon>Actinomycetota</taxon>
        <taxon>Actinomycetes</taxon>
        <taxon>Kitasatosporales</taxon>
        <taxon>Streptomycetaceae</taxon>
        <taxon>Streptomyces</taxon>
    </lineage>
</organism>
<comment type="caution">
    <text evidence="2">The sequence shown here is derived from an EMBL/GenBank/DDBJ whole genome shotgun (WGS) entry which is preliminary data.</text>
</comment>
<dbReference type="SUPFAM" id="SSF47413">
    <property type="entry name" value="lambda repressor-like DNA-binding domains"/>
    <property type="match status" value="1"/>
</dbReference>
<dbReference type="Proteomes" id="UP000037288">
    <property type="component" value="Unassembled WGS sequence"/>
</dbReference>
<keyword evidence="3" id="KW-1185">Reference proteome</keyword>
<dbReference type="Gene3D" id="1.10.260.40">
    <property type="entry name" value="lambda repressor-like DNA-binding domains"/>
    <property type="match status" value="1"/>
</dbReference>
<protein>
    <recommendedName>
        <fullName evidence="1">HTH cro/C1-type domain-containing protein</fullName>
    </recommendedName>
</protein>
<dbReference type="PROSITE" id="PS50943">
    <property type="entry name" value="HTH_CROC1"/>
    <property type="match status" value="1"/>
</dbReference>
<gene>
    <name evidence="2" type="ORF">AC230_23640</name>
</gene>
<dbReference type="AlphaFoldDB" id="A0A0K9X8M4"/>
<dbReference type="STRING" id="1678637.AC230_23640"/>
<dbReference type="Pfam" id="PF13560">
    <property type="entry name" value="HTH_31"/>
    <property type="match status" value="1"/>
</dbReference>
<reference evidence="3" key="1">
    <citation type="submission" date="2015-07" db="EMBL/GenBank/DDBJ databases">
        <title>Draft genome sequence of Streptomyces sp. CMAA 1322, a bacterium isolated from Caatinga biome, from dry forest semiarid of Brazil.</title>
        <authorList>
            <person name="Santos S.N."/>
            <person name="Gacesa R."/>
            <person name="Taketani R.G."/>
            <person name="Long P.F."/>
            <person name="Melo I.S."/>
        </authorList>
    </citation>
    <scope>NUCLEOTIDE SEQUENCE [LARGE SCALE GENOMIC DNA]</scope>
    <source>
        <strain evidence="3">CMAA 1322</strain>
    </source>
</reference>
<dbReference type="GO" id="GO:0003677">
    <property type="term" value="F:DNA binding"/>
    <property type="evidence" value="ECO:0007669"/>
    <property type="project" value="InterPro"/>
</dbReference>
<evidence type="ECO:0000313" key="3">
    <source>
        <dbReference type="Proteomes" id="UP000037288"/>
    </source>
</evidence>
<dbReference type="Pfam" id="PF19054">
    <property type="entry name" value="DUF5753"/>
    <property type="match status" value="1"/>
</dbReference>
<proteinExistence type="predicted"/>
<name>A0A0K9X8M4_9ACTN</name>
<dbReference type="RefSeq" id="WP_049718323.1">
    <property type="nucleotide sequence ID" value="NZ_LFXA01000017.1"/>
</dbReference>
<evidence type="ECO:0000313" key="2">
    <source>
        <dbReference type="EMBL" id="KNB49774.1"/>
    </source>
</evidence>
<dbReference type="InterPro" id="IPR010982">
    <property type="entry name" value="Lambda_DNA-bd_dom_sf"/>
</dbReference>
<dbReference type="OrthoDB" id="2897536at2"/>
<dbReference type="CDD" id="cd00093">
    <property type="entry name" value="HTH_XRE"/>
    <property type="match status" value="1"/>
</dbReference>
<sequence length="273" mass="31146">MPAPKRTEPTNLNEWFGRKIRDLREALGWTQAKLGEEVRLSGSRIAQFERAEDVPPRDIVELLAEVLPDGGILLEVHPFLKRAWYKKWPEEIADVEAQARKIQQFSFVAPGLLQTEEYAAAILGSGTAFFGGDLNEKVAARMARQAVLSSETQPWLWCIMDESALYRRVCSREGMRNQLLHLLKMAEQPRIRLQVLPFSENRVVVSEAGRVLLWTLADGRIAAFRDDYEDGCFVTNPKKVSQLVNYYDQLHADSLSTHASMDFIHKVIQDQYS</sequence>